<comment type="function">
    <text evidence="6">Quinone reductase that provides resistance to thiol-specific stress caused by electrophilic quinones.</text>
</comment>
<dbReference type="GO" id="GO:0009055">
    <property type="term" value="F:electron transfer activity"/>
    <property type="evidence" value="ECO:0007669"/>
    <property type="project" value="UniProtKB-UniRule"/>
</dbReference>
<dbReference type="KEGG" id="sesp:BN6_12620"/>
<evidence type="ECO:0000256" key="3">
    <source>
        <dbReference type="ARBA" id="ARBA00023002"/>
    </source>
</evidence>
<feature type="binding site" evidence="6">
    <location>
        <begin position="16"/>
        <end position="18"/>
    </location>
    <ligand>
        <name>FMN</name>
        <dbReference type="ChEBI" id="CHEBI:58210"/>
    </ligand>
</feature>
<keyword evidence="3 6" id="KW-0560">Oxidoreductase</keyword>
<comment type="subunit">
    <text evidence="6">Homodimer.</text>
</comment>
<keyword evidence="4 6" id="KW-0520">NAD</keyword>
<comment type="function">
    <text evidence="6">Also exhibits azoreductase activity. Catalyzes the reductive cleavage of the azo bond in aromatic azo compounds to the corresponding amines.</text>
</comment>
<keyword evidence="1 6" id="KW-0285">Flavoprotein</keyword>
<dbReference type="HAMAP" id="MF_01216">
    <property type="entry name" value="Azoreductase_type1"/>
    <property type="match status" value="1"/>
</dbReference>
<dbReference type="InterPro" id="IPR029039">
    <property type="entry name" value="Flavoprotein-like_sf"/>
</dbReference>
<dbReference type="GO" id="GO:0016652">
    <property type="term" value="F:oxidoreductase activity, acting on NAD(P)H as acceptor"/>
    <property type="evidence" value="ECO:0007669"/>
    <property type="project" value="UniProtKB-UniRule"/>
</dbReference>
<dbReference type="Proteomes" id="UP000006281">
    <property type="component" value="Chromosome"/>
</dbReference>
<keyword evidence="2 6" id="KW-0288">FMN</keyword>
<keyword evidence="9" id="KW-1185">Reference proteome</keyword>
<organism evidence="8 9">
    <name type="scientific">Saccharothrix espanaensis (strain ATCC 51144 / DSM 44229 / JCM 9112 / NBRC 15066 / NRRL 15764)</name>
    <dbReference type="NCBI Taxonomy" id="1179773"/>
    <lineage>
        <taxon>Bacteria</taxon>
        <taxon>Bacillati</taxon>
        <taxon>Actinomycetota</taxon>
        <taxon>Actinomycetes</taxon>
        <taxon>Pseudonocardiales</taxon>
        <taxon>Pseudonocardiaceae</taxon>
        <taxon>Saccharothrix</taxon>
    </lineage>
</organism>
<dbReference type="Pfam" id="PF02525">
    <property type="entry name" value="Flavodoxin_2"/>
    <property type="match status" value="1"/>
</dbReference>
<dbReference type="InterPro" id="IPR023048">
    <property type="entry name" value="NADH:quinone_OxRdtase_FMN_depd"/>
</dbReference>
<dbReference type="STRING" id="1179773.BN6_12620"/>
<dbReference type="eggNOG" id="COG1182">
    <property type="taxonomic scope" value="Bacteria"/>
</dbReference>
<protein>
    <recommendedName>
        <fullName evidence="6">FMN dependent NADH:quinone oxidoreductase</fullName>
        <ecNumber evidence="6">1.6.5.-</ecNumber>
    </recommendedName>
    <alternativeName>
        <fullName evidence="6">Azo-dye reductase</fullName>
    </alternativeName>
    <alternativeName>
        <fullName evidence="6">FMN-dependent NADH-azo compound oxidoreductase</fullName>
    </alternativeName>
    <alternativeName>
        <fullName evidence="6">FMN-dependent NADH-azoreductase</fullName>
        <ecNumber evidence="6">1.7.1.17</ecNumber>
    </alternativeName>
</protein>
<evidence type="ECO:0000313" key="8">
    <source>
        <dbReference type="EMBL" id="CCH28588.1"/>
    </source>
</evidence>
<evidence type="ECO:0000259" key="7">
    <source>
        <dbReference type="Pfam" id="PF02525"/>
    </source>
</evidence>
<comment type="caution">
    <text evidence="6">Lacks conserved residue(s) required for the propagation of feature annotation.</text>
</comment>
<dbReference type="InterPro" id="IPR050104">
    <property type="entry name" value="FMN-dep_NADH:Q_OxRdtase_AzoR1"/>
</dbReference>
<dbReference type="PANTHER" id="PTHR43741:SF4">
    <property type="entry name" value="FMN-DEPENDENT NADH:QUINONE OXIDOREDUCTASE"/>
    <property type="match status" value="1"/>
</dbReference>
<comment type="cofactor">
    <cofactor evidence="6">
        <name>FMN</name>
        <dbReference type="ChEBI" id="CHEBI:58210"/>
    </cofactor>
    <text evidence="6">Binds 1 FMN per subunit.</text>
</comment>
<comment type="similarity">
    <text evidence="6">Belongs to the azoreductase type 1 family.</text>
</comment>
<dbReference type="InterPro" id="IPR003680">
    <property type="entry name" value="Flavodoxin_fold"/>
</dbReference>
<feature type="domain" description="Flavodoxin-like fold" evidence="7">
    <location>
        <begin position="4"/>
        <end position="171"/>
    </location>
</feature>
<dbReference type="PATRIC" id="fig|1179773.3.peg.1268"/>
<dbReference type="Gene3D" id="3.40.50.360">
    <property type="match status" value="1"/>
</dbReference>
<dbReference type="EMBL" id="HE804045">
    <property type="protein sequence ID" value="CCH28588.1"/>
    <property type="molecule type" value="Genomic_DNA"/>
</dbReference>
<proteinExistence type="inferred from homology"/>
<gene>
    <name evidence="6" type="primary">azoR</name>
    <name evidence="8" type="ordered locus">BN6_12620</name>
</gene>
<dbReference type="GO" id="GO:0016655">
    <property type="term" value="F:oxidoreductase activity, acting on NAD(P)H, quinone or similar compound as acceptor"/>
    <property type="evidence" value="ECO:0007669"/>
    <property type="project" value="InterPro"/>
</dbReference>
<evidence type="ECO:0000256" key="6">
    <source>
        <dbReference type="HAMAP-Rule" id="MF_01216"/>
    </source>
</evidence>
<reference evidence="8 9" key="1">
    <citation type="journal article" date="2012" name="BMC Genomics">
        <title>Complete genome sequence of Saccharothrix espanaensis DSM 44229T and comparison to the other completely sequenced Pseudonocardiaceae.</title>
        <authorList>
            <person name="Strobel T."/>
            <person name="Al-Dilaimi A."/>
            <person name="Blom J."/>
            <person name="Gessner A."/>
            <person name="Kalinowski J."/>
            <person name="Luzhetska M."/>
            <person name="Puhler A."/>
            <person name="Szczepanowski R."/>
            <person name="Bechthold A."/>
            <person name="Ruckert C."/>
        </authorList>
    </citation>
    <scope>NUCLEOTIDE SEQUENCE [LARGE SCALE GENOMIC DNA]</scope>
    <source>
        <strain evidence="9">ATCC 51144 / DSM 44229 / JCM 9112 / NBRC 15066 / NRRL 15764</strain>
    </source>
</reference>
<dbReference type="AlphaFoldDB" id="K0JWQ7"/>
<accession>K0JWQ7</accession>
<dbReference type="PANTHER" id="PTHR43741">
    <property type="entry name" value="FMN-DEPENDENT NADH-AZOREDUCTASE 1"/>
    <property type="match status" value="1"/>
</dbReference>
<evidence type="ECO:0000256" key="1">
    <source>
        <dbReference type="ARBA" id="ARBA00022630"/>
    </source>
</evidence>
<feature type="binding site" evidence="6">
    <location>
        <begin position="87"/>
        <end position="90"/>
    </location>
    <ligand>
        <name>FMN</name>
        <dbReference type="ChEBI" id="CHEBI:58210"/>
    </ligand>
</feature>
<dbReference type="SUPFAM" id="SSF52218">
    <property type="entry name" value="Flavoproteins"/>
    <property type="match status" value="1"/>
</dbReference>
<name>K0JWQ7_SACES</name>
<evidence type="ECO:0000256" key="5">
    <source>
        <dbReference type="ARBA" id="ARBA00048542"/>
    </source>
</evidence>
<dbReference type="OrthoDB" id="9805013at2"/>
<feature type="binding site" evidence="6">
    <location>
        <position position="10"/>
    </location>
    <ligand>
        <name>FMN</name>
        <dbReference type="ChEBI" id="CHEBI:58210"/>
    </ligand>
</feature>
<dbReference type="EC" id="1.6.5.-" evidence="6"/>
<evidence type="ECO:0000256" key="4">
    <source>
        <dbReference type="ARBA" id="ARBA00023027"/>
    </source>
</evidence>
<comment type="catalytic activity">
    <reaction evidence="5">
        <text>N,N-dimethyl-1,4-phenylenediamine + anthranilate + 2 NAD(+) = 2-(4-dimethylaminophenyl)diazenylbenzoate + 2 NADH + 2 H(+)</text>
        <dbReference type="Rhea" id="RHEA:55872"/>
        <dbReference type="ChEBI" id="CHEBI:15378"/>
        <dbReference type="ChEBI" id="CHEBI:15783"/>
        <dbReference type="ChEBI" id="CHEBI:16567"/>
        <dbReference type="ChEBI" id="CHEBI:57540"/>
        <dbReference type="ChEBI" id="CHEBI:57945"/>
        <dbReference type="ChEBI" id="CHEBI:71579"/>
        <dbReference type="EC" id="1.7.1.17"/>
    </reaction>
    <physiologicalReaction direction="right-to-left" evidence="5">
        <dbReference type="Rhea" id="RHEA:55874"/>
    </physiologicalReaction>
</comment>
<dbReference type="EC" id="1.7.1.17" evidence="6"/>
<evidence type="ECO:0000256" key="2">
    <source>
        <dbReference type="ARBA" id="ARBA00022643"/>
    </source>
</evidence>
<evidence type="ECO:0000313" key="9">
    <source>
        <dbReference type="Proteomes" id="UP000006281"/>
    </source>
</evidence>
<dbReference type="BioCyc" id="SESP1179773:BN6_RS06210-MONOMER"/>
<dbReference type="RefSeq" id="WP_015098701.1">
    <property type="nucleotide sequence ID" value="NC_019673.1"/>
</dbReference>
<sequence length="203" mass="22640">MTGLLHIDSSVRTEGSVSREVTAAFATAWREARPDVGYTYRDLAARPLPHVDGAAVEARQTTDRHRVEQELVAELTAADTVLIGAPMYNFSLPSGLKAWLDWILVPEHFANPETGVGALSDKHFVIVTARGGSYAPGTPRHTDDYQEPYLRFIFERLGVRQTLEFVHTELTLAHTVPHLAQFRDKADESREDAHRTVRKLALA</sequence>
<comment type="catalytic activity">
    <reaction evidence="6">
        <text>2 a quinone + NADH + H(+) = 2 a 1,4-benzosemiquinone + NAD(+)</text>
        <dbReference type="Rhea" id="RHEA:65952"/>
        <dbReference type="ChEBI" id="CHEBI:15378"/>
        <dbReference type="ChEBI" id="CHEBI:57540"/>
        <dbReference type="ChEBI" id="CHEBI:57945"/>
        <dbReference type="ChEBI" id="CHEBI:132124"/>
        <dbReference type="ChEBI" id="CHEBI:134225"/>
    </reaction>
</comment>
<dbReference type="GO" id="GO:0010181">
    <property type="term" value="F:FMN binding"/>
    <property type="evidence" value="ECO:0007669"/>
    <property type="project" value="UniProtKB-UniRule"/>
</dbReference>
<dbReference type="HOGENOM" id="CLU_088964_0_1_11"/>